<evidence type="ECO:0000256" key="5">
    <source>
        <dbReference type="NCBIfam" id="TIGR00112"/>
    </source>
</evidence>
<name>A0A2H0ULU7_9BACT</name>
<keyword evidence="4" id="KW-0028">Amino-acid biosynthesis</keyword>
<dbReference type="InterPro" id="IPR036291">
    <property type="entry name" value="NAD(P)-bd_dom_sf"/>
</dbReference>
<organism evidence="9 10">
    <name type="scientific">Candidatus Harrisonbacteria bacterium CG10_big_fil_rev_8_21_14_0_10_49_15</name>
    <dbReference type="NCBI Taxonomy" id="1974587"/>
    <lineage>
        <taxon>Bacteria</taxon>
        <taxon>Candidatus Harrisoniibacteriota</taxon>
    </lineage>
</organism>
<dbReference type="Gene3D" id="3.40.50.720">
    <property type="entry name" value="NAD(P)-binding Rossmann-like Domain"/>
    <property type="match status" value="1"/>
</dbReference>
<dbReference type="EMBL" id="PFBD01000006">
    <property type="protein sequence ID" value="PIR87377.1"/>
    <property type="molecule type" value="Genomic_DNA"/>
</dbReference>
<keyword evidence="4" id="KW-0641">Proline biosynthesis</keyword>
<comment type="catalytic activity">
    <reaction evidence="4">
        <text>L-proline + NAD(+) = (S)-1-pyrroline-5-carboxylate + NADH + 2 H(+)</text>
        <dbReference type="Rhea" id="RHEA:14105"/>
        <dbReference type="ChEBI" id="CHEBI:15378"/>
        <dbReference type="ChEBI" id="CHEBI:17388"/>
        <dbReference type="ChEBI" id="CHEBI:57540"/>
        <dbReference type="ChEBI" id="CHEBI:57945"/>
        <dbReference type="ChEBI" id="CHEBI:60039"/>
        <dbReference type="EC" id="1.5.1.2"/>
    </reaction>
</comment>
<dbReference type="InterPro" id="IPR028939">
    <property type="entry name" value="P5C_Rdtase_cat_N"/>
</dbReference>
<dbReference type="Gene3D" id="1.10.3730.10">
    <property type="entry name" value="ProC C-terminal domain-like"/>
    <property type="match status" value="1"/>
</dbReference>
<comment type="catalytic activity">
    <reaction evidence="4">
        <text>L-proline + NADP(+) = (S)-1-pyrroline-5-carboxylate + NADPH + 2 H(+)</text>
        <dbReference type="Rhea" id="RHEA:14109"/>
        <dbReference type="ChEBI" id="CHEBI:15378"/>
        <dbReference type="ChEBI" id="CHEBI:17388"/>
        <dbReference type="ChEBI" id="CHEBI:57783"/>
        <dbReference type="ChEBI" id="CHEBI:58349"/>
        <dbReference type="ChEBI" id="CHEBI:60039"/>
        <dbReference type="EC" id="1.5.1.2"/>
    </reaction>
</comment>
<evidence type="ECO:0000259" key="8">
    <source>
        <dbReference type="Pfam" id="PF14748"/>
    </source>
</evidence>
<evidence type="ECO:0000259" key="7">
    <source>
        <dbReference type="Pfam" id="PF03807"/>
    </source>
</evidence>
<comment type="caution">
    <text evidence="9">The sequence shown here is derived from an EMBL/GenBank/DDBJ whole genome shotgun (WGS) entry which is preliminary data.</text>
</comment>
<dbReference type="Pfam" id="PF03807">
    <property type="entry name" value="F420_oxidored"/>
    <property type="match status" value="1"/>
</dbReference>
<dbReference type="HAMAP" id="MF_01925">
    <property type="entry name" value="P5C_reductase"/>
    <property type="match status" value="1"/>
</dbReference>
<protein>
    <recommendedName>
        <fullName evidence="4 5">Pyrroline-5-carboxylate reductase</fullName>
        <shortName evidence="4">P5C reductase</shortName>
        <shortName evidence="4">P5CR</shortName>
        <ecNumber evidence="4 5">1.5.1.2</ecNumber>
    </recommendedName>
    <alternativeName>
        <fullName evidence="4">PCA reductase</fullName>
    </alternativeName>
</protein>
<dbReference type="PANTHER" id="PTHR11645">
    <property type="entry name" value="PYRROLINE-5-CARBOXYLATE REDUCTASE"/>
    <property type="match status" value="1"/>
</dbReference>
<feature type="binding site" evidence="6">
    <location>
        <begin position="10"/>
        <end position="15"/>
    </location>
    <ligand>
        <name>NADP(+)</name>
        <dbReference type="ChEBI" id="CHEBI:58349"/>
    </ligand>
</feature>
<keyword evidence="4" id="KW-0963">Cytoplasm</keyword>
<dbReference type="InterPro" id="IPR029036">
    <property type="entry name" value="P5CR_dimer"/>
</dbReference>
<comment type="pathway">
    <text evidence="4">Amino-acid biosynthesis; L-proline biosynthesis; L-proline from L-glutamate 5-semialdehyde: step 1/1.</text>
</comment>
<feature type="domain" description="Pyrroline-5-carboxylate reductase catalytic N-terminal" evidence="7">
    <location>
        <begin position="6"/>
        <end position="94"/>
    </location>
</feature>
<evidence type="ECO:0000313" key="10">
    <source>
        <dbReference type="Proteomes" id="UP000229526"/>
    </source>
</evidence>
<dbReference type="GO" id="GO:0005737">
    <property type="term" value="C:cytoplasm"/>
    <property type="evidence" value="ECO:0007669"/>
    <property type="project" value="UniProtKB-SubCell"/>
</dbReference>
<keyword evidence="2 4" id="KW-0521">NADP</keyword>
<dbReference type="SUPFAM" id="SSF48179">
    <property type="entry name" value="6-phosphogluconate dehydrogenase C-terminal domain-like"/>
    <property type="match status" value="1"/>
</dbReference>
<dbReference type="EC" id="1.5.1.2" evidence="4 5"/>
<dbReference type="InterPro" id="IPR000304">
    <property type="entry name" value="Pyrroline-COOH_reductase"/>
</dbReference>
<dbReference type="SUPFAM" id="SSF51735">
    <property type="entry name" value="NAD(P)-binding Rossmann-fold domains"/>
    <property type="match status" value="1"/>
</dbReference>
<feature type="binding site" evidence="6">
    <location>
        <position position="37"/>
    </location>
    <ligand>
        <name>NADP(+)</name>
        <dbReference type="ChEBI" id="CHEBI:58349"/>
    </ligand>
</feature>
<comment type="subcellular location">
    <subcellularLocation>
        <location evidence="4">Cytoplasm</location>
    </subcellularLocation>
</comment>
<proteinExistence type="inferred from homology"/>
<dbReference type="Proteomes" id="UP000229526">
    <property type="component" value="Unassembled WGS sequence"/>
</dbReference>
<keyword evidence="3 4" id="KW-0560">Oxidoreductase</keyword>
<reference evidence="10" key="1">
    <citation type="submission" date="2017-09" db="EMBL/GenBank/DDBJ databases">
        <title>Depth-based differentiation of microbial function through sediment-hosted aquifers and enrichment of novel symbionts in the deep terrestrial subsurface.</title>
        <authorList>
            <person name="Probst A.J."/>
            <person name="Ladd B."/>
            <person name="Jarett J.K."/>
            <person name="Geller-Mcgrath D.E."/>
            <person name="Sieber C.M.K."/>
            <person name="Emerson J.B."/>
            <person name="Anantharaman K."/>
            <person name="Thomas B.C."/>
            <person name="Malmstrom R."/>
            <person name="Stieglmeier M."/>
            <person name="Klingl A."/>
            <person name="Woyke T."/>
            <person name="Ryan C.M."/>
            <person name="Banfield J.F."/>
        </authorList>
    </citation>
    <scope>NUCLEOTIDE SEQUENCE [LARGE SCALE GENOMIC DNA]</scope>
</reference>
<accession>A0A2H0ULU7</accession>
<feature type="domain" description="Pyrroline-5-carboxylate reductase dimerisation" evidence="8">
    <location>
        <begin position="157"/>
        <end position="259"/>
    </location>
</feature>
<dbReference type="AlphaFoldDB" id="A0A2H0ULU7"/>
<dbReference type="GO" id="GO:0055129">
    <property type="term" value="P:L-proline biosynthetic process"/>
    <property type="evidence" value="ECO:0007669"/>
    <property type="project" value="UniProtKB-UniRule"/>
</dbReference>
<evidence type="ECO:0000256" key="4">
    <source>
        <dbReference type="HAMAP-Rule" id="MF_01925"/>
    </source>
</evidence>
<evidence type="ECO:0000256" key="3">
    <source>
        <dbReference type="ARBA" id="ARBA00023002"/>
    </source>
</evidence>
<evidence type="ECO:0000313" key="9">
    <source>
        <dbReference type="EMBL" id="PIR87377.1"/>
    </source>
</evidence>
<comment type="similarity">
    <text evidence="1 4">Belongs to the pyrroline-5-carboxylate reductase family.</text>
</comment>
<dbReference type="GO" id="GO:0004735">
    <property type="term" value="F:pyrroline-5-carboxylate reductase activity"/>
    <property type="evidence" value="ECO:0007669"/>
    <property type="project" value="UniProtKB-UniRule"/>
</dbReference>
<comment type="function">
    <text evidence="4">Catalyzes the reduction of 1-pyrroline-5-carboxylate (PCA) to L-proline.</text>
</comment>
<gene>
    <name evidence="4 9" type="primary">proC</name>
    <name evidence="9" type="ORF">COU11_00755</name>
</gene>
<evidence type="ECO:0000256" key="1">
    <source>
        <dbReference type="ARBA" id="ARBA00005525"/>
    </source>
</evidence>
<dbReference type="Pfam" id="PF14748">
    <property type="entry name" value="P5CR_dimer"/>
    <property type="match status" value="1"/>
</dbReference>
<dbReference type="NCBIfam" id="TIGR00112">
    <property type="entry name" value="proC"/>
    <property type="match status" value="1"/>
</dbReference>
<sequence>MQKANKVAIIGYGVMGSVLLKAIRASGISKSILVCDSDEKKKHRVSSLKDVSFSTDINKCSDADVIFLAIKPQDFQKIVLSPKKHSLVCSIMAGVPMKMIKEKLGVKNIVRAMPNTPATHGVGMTAWVSSQGASEKEKGLLKKVFNEMGEEIEVSTENMIDKATAISGSGPAYIFHVAFAFIKAAQSLGVSKKDSQKLVIQTLKGAAMLVSENEDIEELIKRVASKGGTTEAALKIFEKEKEKSTWKKAVRAAYQRAKEISKDS</sequence>
<dbReference type="InterPro" id="IPR008927">
    <property type="entry name" value="6-PGluconate_DH-like_C_sf"/>
</dbReference>
<evidence type="ECO:0000256" key="6">
    <source>
        <dbReference type="PIRSR" id="PIRSR000193-1"/>
    </source>
</evidence>
<evidence type="ECO:0000256" key="2">
    <source>
        <dbReference type="ARBA" id="ARBA00022857"/>
    </source>
</evidence>
<dbReference type="FunFam" id="1.10.3730.10:FF:000001">
    <property type="entry name" value="Pyrroline-5-carboxylate reductase"/>
    <property type="match status" value="1"/>
</dbReference>
<dbReference type="PANTHER" id="PTHR11645:SF0">
    <property type="entry name" value="PYRROLINE-5-CARBOXYLATE REDUCTASE 3"/>
    <property type="match status" value="1"/>
</dbReference>
<dbReference type="PIRSF" id="PIRSF000193">
    <property type="entry name" value="Pyrrol-5-carb_rd"/>
    <property type="match status" value="1"/>
</dbReference>
<feature type="binding site" evidence="6">
    <location>
        <begin position="69"/>
        <end position="72"/>
    </location>
    <ligand>
        <name>NADP(+)</name>
        <dbReference type="ChEBI" id="CHEBI:58349"/>
    </ligand>
</feature>
<dbReference type="UniPathway" id="UPA00098">
    <property type="reaction ID" value="UER00361"/>
</dbReference>